<name>A0ABM8EHD3_9BACT</name>
<sequence>MNEISCPAERLRAWMAANHVQGDHLSFAESCHSVAEAAAAAGISPEDLVKSICMIADNGMLLVAIVKGEDRASARRLGQAAGCPMPRLATPTEMLAATGYPCGGTPPFGFAARFFIDERVFDREIVYGGGGTATTLVRIAPRELQRLNGATVARIRK</sequence>
<feature type="domain" description="YbaK/aminoacyl-tRNA synthetase-associated" evidence="1">
    <location>
        <begin position="29"/>
        <end position="147"/>
    </location>
</feature>
<evidence type="ECO:0000259" key="1">
    <source>
        <dbReference type="Pfam" id="PF04073"/>
    </source>
</evidence>
<protein>
    <recommendedName>
        <fullName evidence="1">YbaK/aminoacyl-tRNA synthetase-associated domain-containing protein</fullName>
    </recommendedName>
</protein>
<dbReference type="PANTHER" id="PTHR30411:SF1">
    <property type="entry name" value="CYTOPLASMIC PROTEIN"/>
    <property type="match status" value="1"/>
</dbReference>
<dbReference type="EMBL" id="AP027151">
    <property type="protein sequence ID" value="BDV41840.1"/>
    <property type="molecule type" value="Genomic_DNA"/>
</dbReference>
<evidence type="ECO:0000313" key="3">
    <source>
        <dbReference type="Proteomes" id="UP001317705"/>
    </source>
</evidence>
<proteinExistence type="predicted"/>
<reference evidence="2 3" key="1">
    <citation type="submission" date="2022-12" db="EMBL/GenBank/DDBJ databases">
        <title>Polyphasic characterization of Geotalea uranireducens NIT-SL11 newly isolated from a complex of sewage sludge and microbially reduced graphene oxide.</title>
        <authorList>
            <person name="Xie L."/>
            <person name="Yoshida N."/>
            <person name="Meng L."/>
        </authorList>
    </citation>
    <scope>NUCLEOTIDE SEQUENCE [LARGE SCALE GENOMIC DNA]</scope>
    <source>
        <strain evidence="2 3">NIT-SL11</strain>
    </source>
</reference>
<accession>A0ABM8EHD3</accession>
<dbReference type="RefSeq" id="WP_282001919.1">
    <property type="nucleotide sequence ID" value="NZ_AP027151.1"/>
</dbReference>
<dbReference type="Pfam" id="PF04073">
    <property type="entry name" value="tRNA_edit"/>
    <property type="match status" value="1"/>
</dbReference>
<gene>
    <name evidence="2" type="ORF">GURASL_07630</name>
</gene>
<dbReference type="SUPFAM" id="SSF55826">
    <property type="entry name" value="YbaK/ProRS associated domain"/>
    <property type="match status" value="1"/>
</dbReference>
<dbReference type="Proteomes" id="UP001317705">
    <property type="component" value="Chromosome"/>
</dbReference>
<evidence type="ECO:0000313" key="2">
    <source>
        <dbReference type="EMBL" id="BDV41840.1"/>
    </source>
</evidence>
<dbReference type="Gene3D" id="3.90.960.10">
    <property type="entry name" value="YbaK/aminoacyl-tRNA synthetase-associated domain"/>
    <property type="match status" value="1"/>
</dbReference>
<dbReference type="InterPro" id="IPR007214">
    <property type="entry name" value="YbaK/aa-tRNA-synth-assoc-dom"/>
</dbReference>
<dbReference type="PANTHER" id="PTHR30411">
    <property type="entry name" value="CYTOPLASMIC PROTEIN"/>
    <property type="match status" value="1"/>
</dbReference>
<dbReference type="InterPro" id="IPR036754">
    <property type="entry name" value="YbaK/aa-tRNA-synt-asso_dom_sf"/>
</dbReference>
<organism evidence="2 3">
    <name type="scientific">Geotalea uraniireducens</name>
    <dbReference type="NCBI Taxonomy" id="351604"/>
    <lineage>
        <taxon>Bacteria</taxon>
        <taxon>Pseudomonadati</taxon>
        <taxon>Thermodesulfobacteriota</taxon>
        <taxon>Desulfuromonadia</taxon>
        <taxon>Geobacterales</taxon>
        <taxon>Geobacteraceae</taxon>
        <taxon>Geotalea</taxon>
    </lineage>
</organism>
<keyword evidence="3" id="KW-1185">Reference proteome</keyword>